<dbReference type="Pfam" id="PF00132">
    <property type="entry name" value="Hexapep"/>
    <property type="match status" value="1"/>
</dbReference>
<dbReference type="CDD" id="cd03354">
    <property type="entry name" value="LbH_SAT"/>
    <property type="match status" value="1"/>
</dbReference>
<evidence type="ECO:0000256" key="1">
    <source>
        <dbReference type="ARBA" id="ARBA00007274"/>
    </source>
</evidence>
<dbReference type="InterPro" id="IPR018357">
    <property type="entry name" value="Hexapep_transf_CS"/>
</dbReference>
<comment type="similarity">
    <text evidence="1">Belongs to the transferase hexapeptide repeat family.</text>
</comment>
<protein>
    <submittedName>
        <fullName evidence="5">Serine acetyltransferase</fullName>
    </submittedName>
</protein>
<dbReference type="InterPro" id="IPR011004">
    <property type="entry name" value="Trimer_LpxA-like_sf"/>
</dbReference>
<evidence type="ECO:0000313" key="5">
    <source>
        <dbReference type="EMBL" id="HIS76405.1"/>
    </source>
</evidence>
<dbReference type="GO" id="GO:0016746">
    <property type="term" value="F:acyltransferase activity"/>
    <property type="evidence" value="ECO:0007669"/>
    <property type="project" value="UniProtKB-KW"/>
</dbReference>
<evidence type="ECO:0000256" key="4">
    <source>
        <dbReference type="ARBA" id="ARBA00023315"/>
    </source>
</evidence>
<dbReference type="PANTHER" id="PTHR42811">
    <property type="entry name" value="SERINE ACETYLTRANSFERASE"/>
    <property type="match status" value="1"/>
</dbReference>
<evidence type="ECO:0000256" key="2">
    <source>
        <dbReference type="ARBA" id="ARBA00022679"/>
    </source>
</evidence>
<reference evidence="5" key="1">
    <citation type="submission" date="2020-10" db="EMBL/GenBank/DDBJ databases">
        <authorList>
            <person name="Gilroy R."/>
        </authorList>
    </citation>
    <scope>NUCLEOTIDE SEQUENCE</scope>
    <source>
        <strain evidence="5">CHK199-13235</strain>
    </source>
</reference>
<keyword evidence="4" id="KW-0012">Acyltransferase</keyword>
<dbReference type="EMBL" id="DVJP01000040">
    <property type="protein sequence ID" value="HIS76405.1"/>
    <property type="molecule type" value="Genomic_DNA"/>
</dbReference>
<organism evidence="5 6">
    <name type="scientific">Candidatus Merdivicinus excrementipullorum</name>
    <dbReference type="NCBI Taxonomy" id="2840867"/>
    <lineage>
        <taxon>Bacteria</taxon>
        <taxon>Bacillati</taxon>
        <taxon>Bacillota</taxon>
        <taxon>Clostridia</taxon>
        <taxon>Eubacteriales</taxon>
        <taxon>Oscillospiraceae</taxon>
        <taxon>Oscillospiraceae incertae sedis</taxon>
        <taxon>Candidatus Merdivicinus</taxon>
    </lineage>
</organism>
<dbReference type="PROSITE" id="PS00101">
    <property type="entry name" value="HEXAPEP_TRANSFERASES"/>
    <property type="match status" value="1"/>
</dbReference>
<gene>
    <name evidence="5" type="ORF">IAB51_06270</name>
</gene>
<evidence type="ECO:0000313" key="6">
    <source>
        <dbReference type="Proteomes" id="UP000824002"/>
    </source>
</evidence>
<keyword evidence="2" id="KW-0808">Transferase</keyword>
<proteinExistence type="inferred from homology"/>
<dbReference type="Proteomes" id="UP000824002">
    <property type="component" value="Unassembled WGS sequence"/>
</dbReference>
<accession>A0A9D1FNG4</accession>
<name>A0A9D1FNG4_9FIRM</name>
<evidence type="ECO:0000256" key="3">
    <source>
        <dbReference type="ARBA" id="ARBA00022737"/>
    </source>
</evidence>
<sequence>MIRDKKELRHYLEQDRLALRIAGKKRPQLFGDEIWKFTIALRKWAYYSARGGVWLVPALYYRFRAHNLGLKCGEFTIPRGVFGPGLSIAHPGSVTVNHTARVGKNCRIHEGVCIGATSGSAQAASIGDNVFIGSGAKIIGPVTIASDVAIGAGAVVVRSITEPGTTWAGVPARKVSDRNSHKNLSPYLNLKP</sequence>
<dbReference type="Gene3D" id="2.160.10.10">
    <property type="entry name" value="Hexapeptide repeat proteins"/>
    <property type="match status" value="1"/>
</dbReference>
<reference evidence="5" key="2">
    <citation type="journal article" date="2021" name="PeerJ">
        <title>Extensive microbial diversity within the chicken gut microbiome revealed by metagenomics and culture.</title>
        <authorList>
            <person name="Gilroy R."/>
            <person name="Ravi A."/>
            <person name="Getino M."/>
            <person name="Pursley I."/>
            <person name="Horton D.L."/>
            <person name="Alikhan N.F."/>
            <person name="Baker D."/>
            <person name="Gharbi K."/>
            <person name="Hall N."/>
            <person name="Watson M."/>
            <person name="Adriaenssens E.M."/>
            <person name="Foster-Nyarko E."/>
            <person name="Jarju S."/>
            <person name="Secka A."/>
            <person name="Antonio M."/>
            <person name="Oren A."/>
            <person name="Chaudhuri R.R."/>
            <person name="La Ragione R."/>
            <person name="Hildebrand F."/>
            <person name="Pallen M.J."/>
        </authorList>
    </citation>
    <scope>NUCLEOTIDE SEQUENCE</scope>
    <source>
        <strain evidence="5">CHK199-13235</strain>
    </source>
</reference>
<comment type="caution">
    <text evidence="5">The sequence shown here is derived from an EMBL/GenBank/DDBJ whole genome shotgun (WGS) entry which is preliminary data.</text>
</comment>
<dbReference type="InterPro" id="IPR045304">
    <property type="entry name" value="LbH_SAT"/>
</dbReference>
<keyword evidence="3" id="KW-0677">Repeat</keyword>
<dbReference type="InterPro" id="IPR001451">
    <property type="entry name" value="Hexapep"/>
</dbReference>
<dbReference type="AlphaFoldDB" id="A0A9D1FNG4"/>
<dbReference type="SUPFAM" id="SSF51161">
    <property type="entry name" value="Trimeric LpxA-like enzymes"/>
    <property type="match status" value="1"/>
</dbReference>